<proteinExistence type="predicted"/>
<gene>
    <name evidence="1" type="ORF">KI387_006551</name>
</gene>
<accession>A0AA38LIW2</accession>
<comment type="caution">
    <text evidence="1">The sequence shown here is derived from an EMBL/GenBank/DDBJ whole genome shotgun (WGS) entry which is preliminary data.</text>
</comment>
<reference evidence="1 2" key="1">
    <citation type="journal article" date="2021" name="Nat. Plants">
        <title>The Taxus genome provides insights into paclitaxel biosynthesis.</title>
        <authorList>
            <person name="Xiong X."/>
            <person name="Gou J."/>
            <person name="Liao Q."/>
            <person name="Li Y."/>
            <person name="Zhou Q."/>
            <person name="Bi G."/>
            <person name="Li C."/>
            <person name="Du R."/>
            <person name="Wang X."/>
            <person name="Sun T."/>
            <person name="Guo L."/>
            <person name="Liang H."/>
            <person name="Lu P."/>
            <person name="Wu Y."/>
            <person name="Zhang Z."/>
            <person name="Ro D.K."/>
            <person name="Shang Y."/>
            <person name="Huang S."/>
            <person name="Yan J."/>
        </authorList>
    </citation>
    <scope>NUCLEOTIDE SEQUENCE [LARGE SCALE GENOMIC DNA]</scope>
    <source>
        <strain evidence="1">Ta-2019</strain>
    </source>
</reference>
<feature type="non-terminal residue" evidence="1">
    <location>
        <position position="56"/>
    </location>
</feature>
<protein>
    <submittedName>
        <fullName evidence="1">Uncharacterized protein</fullName>
    </submittedName>
</protein>
<organism evidence="1 2">
    <name type="scientific">Taxus chinensis</name>
    <name type="common">Chinese yew</name>
    <name type="synonym">Taxus wallichiana var. chinensis</name>
    <dbReference type="NCBI Taxonomy" id="29808"/>
    <lineage>
        <taxon>Eukaryota</taxon>
        <taxon>Viridiplantae</taxon>
        <taxon>Streptophyta</taxon>
        <taxon>Embryophyta</taxon>
        <taxon>Tracheophyta</taxon>
        <taxon>Spermatophyta</taxon>
        <taxon>Pinopsida</taxon>
        <taxon>Pinidae</taxon>
        <taxon>Conifers II</taxon>
        <taxon>Cupressales</taxon>
        <taxon>Taxaceae</taxon>
        <taxon>Taxus</taxon>
    </lineage>
</organism>
<evidence type="ECO:0000313" key="1">
    <source>
        <dbReference type="EMBL" id="KAH9326373.1"/>
    </source>
</evidence>
<dbReference type="AlphaFoldDB" id="A0AA38LIW2"/>
<evidence type="ECO:0000313" key="2">
    <source>
        <dbReference type="Proteomes" id="UP000824469"/>
    </source>
</evidence>
<name>A0AA38LIW2_TAXCH</name>
<sequence length="56" mass="6552">MLKELTIEININTQDDPHIFKIGQSLGVAEKEAFTSFLWDHSNAFAWSYYLEFTLQ</sequence>
<keyword evidence="2" id="KW-1185">Reference proteome</keyword>
<dbReference type="Proteomes" id="UP000824469">
    <property type="component" value="Unassembled WGS sequence"/>
</dbReference>
<dbReference type="EMBL" id="JAHRHJ020000002">
    <property type="protein sequence ID" value="KAH9326373.1"/>
    <property type="molecule type" value="Genomic_DNA"/>
</dbReference>